<keyword evidence="13 15" id="KW-0460">Magnesium</keyword>
<dbReference type="Gene3D" id="1.10.1520.10">
    <property type="entry name" value="Ribonuclease III domain"/>
    <property type="match status" value="1"/>
</dbReference>
<name>A0A7C5IY82_9GAMM</name>
<dbReference type="GO" id="GO:0046872">
    <property type="term" value="F:metal ion binding"/>
    <property type="evidence" value="ECO:0007669"/>
    <property type="project" value="UniProtKB-KW"/>
</dbReference>
<keyword evidence="8 15" id="KW-0819">tRNA processing</keyword>
<keyword evidence="7 15" id="KW-0507">mRNA processing</keyword>
<comment type="catalytic activity">
    <reaction evidence="1 15">
        <text>Endonucleolytic cleavage to 5'-phosphomonoester.</text>
        <dbReference type="EC" id="3.1.26.3"/>
    </reaction>
</comment>
<evidence type="ECO:0000256" key="5">
    <source>
        <dbReference type="ARBA" id="ARBA00022490"/>
    </source>
</evidence>
<accession>A0A7C5IY82</accession>
<feature type="domain" description="RNase III" evidence="17">
    <location>
        <begin position="3"/>
        <end position="125"/>
    </location>
</feature>
<evidence type="ECO:0000256" key="10">
    <source>
        <dbReference type="ARBA" id="ARBA00022723"/>
    </source>
</evidence>
<dbReference type="Pfam" id="PF14622">
    <property type="entry name" value="Ribonucleas_3_3"/>
    <property type="match status" value="1"/>
</dbReference>
<keyword evidence="12 15" id="KW-0378">Hydrolase</keyword>
<dbReference type="GO" id="GO:0042802">
    <property type="term" value="F:identical protein binding"/>
    <property type="evidence" value="ECO:0007669"/>
    <property type="project" value="UniProtKB-ARBA"/>
</dbReference>
<feature type="binding site" evidence="15">
    <location>
        <position position="114"/>
    </location>
    <ligand>
        <name>Mg(2+)</name>
        <dbReference type="ChEBI" id="CHEBI:18420"/>
    </ligand>
</feature>
<dbReference type="CDD" id="cd00593">
    <property type="entry name" value="RIBOc"/>
    <property type="match status" value="1"/>
</dbReference>
<dbReference type="GO" id="GO:0005737">
    <property type="term" value="C:cytoplasm"/>
    <property type="evidence" value="ECO:0007669"/>
    <property type="project" value="UniProtKB-SubCell"/>
</dbReference>
<evidence type="ECO:0000256" key="15">
    <source>
        <dbReference type="HAMAP-Rule" id="MF_00104"/>
    </source>
</evidence>
<evidence type="ECO:0000256" key="3">
    <source>
        <dbReference type="ARBA" id="ARBA00010183"/>
    </source>
</evidence>
<dbReference type="PANTHER" id="PTHR11207:SF0">
    <property type="entry name" value="RIBONUCLEASE 3"/>
    <property type="match status" value="1"/>
</dbReference>
<dbReference type="HAMAP" id="MF_00104">
    <property type="entry name" value="RNase_III"/>
    <property type="match status" value="1"/>
</dbReference>
<protein>
    <recommendedName>
        <fullName evidence="15">Ribonuclease 3</fullName>
        <ecNumber evidence="15">3.1.26.3</ecNumber>
    </recommendedName>
    <alternativeName>
        <fullName evidence="15">Ribonuclease III</fullName>
        <shortName evidence="15">RNase III</shortName>
    </alternativeName>
</protein>
<feature type="active site" evidence="15">
    <location>
        <position position="42"/>
    </location>
</feature>
<evidence type="ECO:0000256" key="13">
    <source>
        <dbReference type="ARBA" id="ARBA00022842"/>
    </source>
</evidence>
<dbReference type="Pfam" id="PF00035">
    <property type="entry name" value="dsrm"/>
    <property type="match status" value="1"/>
</dbReference>
<feature type="active site" evidence="15">
    <location>
        <position position="114"/>
    </location>
</feature>
<comment type="subunit">
    <text evidence="4 15">Homodimer.</text>
</comment>
<dbReference type="GO" id="GO:0019843">
    <property type="term" value="F:rRNA binding"/>
    <property type="evidence" value="ECO:0007669"/>
    <property type="project" value="UniProtKB-KW"/>
</dbReference>
<dbReference type="FunFam" id="3.30.160.20:FF:000003">
    <property type="entry name" value="Ribonuclease 3"/>
    <property type="match status" value="1"/>
</dbReference>
<evidence type="ECO:0000256" key="4">
    <source>
        <dbReference type="ARBA" id="ARBA00011738"/>
    </source>
</evidence>
<feature type="binding site" evidence="15">
    <location>
        <position position="111"/>
    </location>
    <ligand>
        <name>Mg(2+)</name>
        <dbReference type="ChEBI" id="CHEBI:18420"/>
    </ligand>
</feature>
<evidence type="ECO:0000256" key="6">
    <source>
        <dbReference type="ARBA" id="ARBA00022552"/>
    </source>
</evidence>
<evidence type="ECO:0000256" key="12">
    <source>
        <dbReference type="ARBA" id="ARBA00022801"/>
    </source>
</evidence>
<evidence type="ECO:0000256" key="1">
    <source>
        <dbReference type="ARBA" id="ARBA00000109"/>
    </source>
</evidence>
<dbReference type="EMBL" id="DROM01000045">
    <property type="protein sequence ID" value="HHH12737.1"/>
    <property type="molecule type" value="Genomic_DNA"/>
</dbReference>
<dbReference type="EC" id="3.1.26.3" evidence="15"/>
<sequence>MDLERLQRRLGYRFRDPGLLRQALTHRSAGSRNNERLEFLGDAILGFEVAENLYRMHPRATEGELSRARAQLVKREPLARTARRIQLGDCLILGAGELRSGGQNRDSILSDAVEAIIAAVYLDGGVEAARSLVRRLLGEEIASSAPTEQPKDAKTRLQELLQARSLKLPQYEVVALEGDAHDQRFTVVCRVTDLDAETSGAGSSRRKAEQRAAGAMLDLLEERKAG</sequence>
<proteinExistence type="inferred from homology"/>
<dbReference type="SMART" id="SM00535">
    <property type="entry name" value="RIBOc"/>
    <property type="match status" value="1"/>
</dbReference>
<keyword evidence="15" id="KW-0699">rRNA-binding</keyword>
<organism evidence="18">
    <name type="scientific">Thiolapillus brandeum</name>
    <dbReference type="NCBI Taxonomy" id="1076588"/>
    <lineage>
        <taxon>Bacteria</taxon>
        <taxon>Pseudomonadati</taxon>
        <taxon>Pseudomonadota</taxon>
        <taxon>Gammaproteobacteria</taxon>
        <taxon>Chromatiales</taxon>
        <taxon>Sedimenticolaceae</taxon>
        <taxon>Thiolapillus</taxon>
    </lineage>
</organism>
<evidence type="ECO:0000259" key="17">
    <source>
        <dbReference type="PROSITE" id="PS50142"/>
    </source>
</evidence>
<evidence type="ECO:0000313" key="18">
    <source>
        <dbReference type="EMBL" id="HHH12737.1"/>
    </source>
</evidence>
<comment type="similarity">
    <text evidence="3">Belongs to the ribonuclease III family.</text>
</comment>
<dbReference type="CDD" id="cd10845">
    <property type="entry name" value="DSRM_RNAse_III_family"/>
    <property type="match status" value="1"/>
</dbReference>
<feature type="domain" description="DRBM" evidence="16">
    <location>
        <begin position="152"/>
        <end position="222"/>
    </location>
</feature>
<comment type="function">
    <text evidence="15">Digests double-stranded RNA. Involved in the processing of primary rRNA transcript to yield the immediate precursors to the large and small rRNAs (23S and 16S). Processes some mRNAs, and tRNAs when they are encoded in the rRNA operon. Processes pre-crRNA and tracrRNA of type II CRISPR loci if present in the organism.</text>
</comment>
<dbReference type="Gene3D" id="3.30.160.20">
    <property type="match status" value="1"/>
</dbReference>
<evidence type="ECO:0000256" key="7">
    <source>
        <dbReference type="ARBA" id="ARBA00022664"/>
    </source>
</evidence>
<comment type="subcellular location">
    <subcellularLocation>
        <location evidence="2 15">Cytoplasm</location>
    </subcellularLocation>
</comment>
<dbReference type="GO" id="GO:0006397">
    <property type="term" value="P:mRNA processing"/>
    <property type="evidence" value="ECO:0007669"/>
    <property type="project" value="UniProtKB-UniRule"/>
</dbReference>
<dbReference type="GO" id="GO:0006364">
    <property type="term" value="P:rRNA processing"/>
    <property type="evidence" value="ECO:0007669"/>
    <property type="project" value="UniProtKB-UniRule"/>
</dbReference>
<dbReference type="SUPFAM" id="SSF69065">
    <property type="entry name" value="RNase III domain-like"/>
    <property type="match status" value="1"/>
</dbReference>
<evidence type="ECO:0000256" key="2">
    <source>
        <dbReference type="ARBA" id="ARBA00004496"/>
    </source>
</evidence>
<evidence type="ECO:0000256" key="9">
    <source>
        <dbReference type="ARBA" id="ARBA00022722"/>
    </source>
</evidence>
<dbReference type="GO" id="GO:0004525">
    <property type="term" value="F:ribonuclease III activity"/>
    <property type="evidence" value="ECO:0007669"/>
    <property type="project" value="UniProtKB-UniRule"/>
</dbReference>
<dbReference type="InterPro" id="IPR011907">
    <property type="entry name" value="RNase_III"/>
</dbReference>
<dbReference type="AlphaFoldDB" id="A0A7C5IY82"/>
<dbReference type="GO" id="GO:0008033">
    <property type="term" value="P:tRNA processing"/>
    <property type="evidence" value="ECO:0007669"/>
    <property type="project" value="UniProtKB-KW"/>
</dbReference>
<dbReference type="PROSITE" id="PS00517">
    <property type="entry name" value="RNASE_3_1"/>
    <property type="match status" value="1"/>
</dbReference>
<dbReference type="SMART" id="SM00358">
    <property type="entry name" value="DSRM"/>
    <property type="match status" value="1"/>
</dbReference>
<keyword evidence="5 15" id="KW-0963">Cytoplasm</keyword>
<feature type="binding site" evidence="15">
    <location>
        <position position="38"/>
    </location>
    <ligand>
        <name>Mg(2+)</name>
        <dbReference type="ChEBI" id="CHEBI:18420"/>
    </ligand>
</feature>
<dbReference type="PANTHER" id="PTHR11207">
    <property type="entry name" value="RIBONUCLEASE III"/>
    <property type="match status" value="1"/>
</dbReference>
<evidence type="ECO:0000256" key="8">
    <source>
        <dbReference type="ARBA" id="ARBA00022694"/>
    </source>
</evidence>
<keyword evidence="6 15" id="KW-0698">rRNA processing</keyword>
<evidence type="ECO:0000259" key="16">
    <source>
        <dbReference type="PROSITE" id="PS50137"/>
    </source>
</evidence>
<dbReference type="GO" id="GO:0003725">
    <property type="term" value="F:double-stranded RNA binding"/>
    <property type="evidence" value="ECO:0007669"/>
    <property type="project" value="TreeGrafter"/>
</dbReference>
<dbReference type="SUPFAM" id="SSF54768">
    <property type="entry name" value="dsRNA-binding domain-like"/>
    <property type="match status" value="1"/>
</dbReference>
<gene>
    <name evidence="15" type="primary">rnc</name>
    <name evidence="18" type="ORF">ENJ98_00710</name>
</gene>
<keyword evidence="10 15" id="KW-0479">Metal-binding</keyword>
<comment type="caution">
    <text evidence="18">The sequence shown here is derived from an EMBL/GenBank/DDBJ whole genome shotgun (WGS) entry which is preliminary data.</text>
</comment>
<dbReference type="NCBIfam" id="TIGR02191">
    <property type="entry name" value="RNaseIII"/>
    <property type="match status" value="1"/>
</dbReference>
<evidence type="ECO:0000256" key="11">
    <source>
        <dbReference type="ARBA" id="ARBA00022759"/>
    </source>
</evidence>
<comment type="cofactor">
    <cofactor evidence="15">
        <name>Mg(2+)</name>
        <dbReference type="ChEBI" id="CHEBI:18420"/>
    </cofactor>
</comment>
<keyword evidence="9 15" id="KW-0540">Nuclease</keyword>
<dbReference type="Proteomes" id="UP000886100">
    <property type="component" value="Unassembled WGS sequence"/>
</dbReference>
<dbReference type="InterPro" id="IPR000999">
    <property type="entry name" value="RNase_III_dom"/>
</dbReference>
<dbReference type="GO" id="GO:0010468">
    <property type="term" value="P:regulation of gene expression"/>
    <property type="evidence" value="ECO:0007669"/>
    <property type="project" value="TreeGrafter"/>
</dbReference>
<dbReference type="FunFam" id="1.10.1520.10:FF:000001">
    <property type="entry name" value="Ribonuclease 3"/>
    <property type="match status" value="1"/>
</dbReference>
<evidence type="ECO:0000256" key="14">
    <source>
        <dbReference type="ARBA" id="ARBA00022884"/>
    </source>
</evidence>
<dbReference type="PROSITE" id="PS50137">
    <property type="entry name" value="DS_RBD"/>
    <property type="match status" value="1"/>
</dbReference>
<reference evidence="18" key="1">
    <citation type="journal article" date="2020" name="mSystems">
        <title>Genome- and Community-Level Interaction Insights into Carbon Utilization and Element Cycling Functions of Hydrothermarchaeota in Hydrothermal Sediment.</title>
        <authorList>
            <person name="Zhou Z."/>
            <person name="Liu Y."/>
            <person name="Xu W."/>
            <person name="Pan J."/>
            <person name="Luo Z.H."/>
            <person name="Li M."/>
        </authorList>
    </citation>
    <scope>NUCLEOTIDE SEQUENCE [LARGE SCALE GENOMIC DNA]</scope>
    <source>
        <strain evidence="18">HyVt-535</strain>
    </source>
</reference>
<dbReference type="InterPro" id="IPR036389">
    <property type="entry name" value="RNase_III_sf"/>
</dbReference>
<keyword evidence="11 15" id="KW-0255">Endonuclease</keyword>
<dbReference type="InterPro" id="IPR014720">
    <property type="entry name" value="dsRBD_dom"/>
</dbReference>
<keyword evidence="14 15" id="KW-0694">RNA-binding</keyword>
<dbReference type="PROSITE" id="PS50142">
    <property type="entry name" value="RNASE_3_2"/>
    <property type="match status" value="1"/>
</dbReference>